<gene>
    <name evidence="1" type="ORF">LDBPK_302130</name>
</gene>
<protein>
    <submittedName>
        <fullName evidence="1">Uncharacterized protein</fullName>
    </submittedName>
</protein>
<evidence type="ECO:0000313" key="2">
    <source>
        <dbReference type="Proteomes" id="UP000008980"/>
    </source>
</evidence>
<sequence>MWNGCSCACTYVQARLFMYAYQTAHKECAALPSPHPDCPLFSCFISSVCLLFVLQAPSLPDTRSPLYLPPPSPWHYESCAQARRMAVAVEVWFLR</sequence>
<dbReference type="KEGG" id="ldo:LDBPK_302130"/>
<reference evidence="1 2" key="1">
    <citation type="journal article" date="2011" name="Genome Res.">
        <title>Whole genome sequencing of multiple Leishmania donovani clinical isolates provides insights into population structure and mechanisms of drug resistance.</title>
        <authorList>
            <person name="Downing T."/>
            <person name="Imamura H."/>
            <person name="Decuypere S."/>
            <person name="Clark T.G."/>
            <person name="Coombs G.H."/>
            <person name="Cotton J.A."/>
            <person name="Hilley J.D."/>
            <person name="de Doncker S."/>
            <person name="Maes I."/>
            <person name="Mottram J.C."/>
            <person name="Quail M.A."/>
            <person name="Rijal S."/>
            <person name="Sanders M."/>
            <person name="Schonian G."/>
            <person name="Stark O."/>
            <person name="Sundar S."/>
            <person name="Vanaerschot M."/>
            <person name="Hertz-Fowler C."/>
            <person name="Dujardin J.C."/>
            <person name="Berriman M."/>
        </authorList>
    </citation>
    <scope>NUCLEOTIDE SEQUENCE [LARGE SCALE GENOMIC DNA]</scope>
    <source>
        <strain evidence="1 2">BPK282A1</strain>
    </source>
</reference>
<reference evidence="2" key="2">
    <citation type="submission" date="2011-02" db="EMBL/GenBank/DDBJ databases">
        <title>Whole genome sequencing of Leishmania donovani clinical lines reveals dynamic variation related to drug resistance.</title>
        <authorList>
            <person name="Downing T."/>
            <person name="Imamura H."/>
            <person name="Sanders M."/>
            <person name="Decuypere S."/>
            <person name="Hertz-Fowler C."/>
            <person name="Clark T.G."/>
            <person name="Rijal S."/>
            <person name="Sundar S."/>
            <person name="Quail M.A."/>
            <person name="De Doncker S."/>
            <person name="Maes I."/>
            <person name="Vanaerschot M."/>
            <person name="Stark O."/>
            <person name="Schonian G."/>
            <person name="Dujardin J.C."/>
            <person name="Berriman M."/>
        </authorList>
    </citation>
    <scope>NUCLEOTIDE SEQUENCE [LARGE SCALE GENOMIC DNA]</scope>
    <source>
        <strain evidence="2">BPK282A1</strain>
    </source>
</reference>
<dbReference type="RefSeq" id="XP_003862925.1">
    <property type="nucleotide sequence ID" value="XM_003862877.1"/>
</dbReference>
<accession>E9BLV6</accession>
<organism evidence="1 2">
    <name type="scientific">Leishmania donovani</name>
    <dbReference type="NCBI Taxonomy" id="5661"/>
    <lineage>
        <taxon>Eukaryota</taxon>
        <taxon>Discoba</taxon>
        <taxon>Euglenozoa</taxon>
        <taxon>Kinetoplastea</taxon>
        <taxon>Metakinetoplastina</taxon>
        <taxon>Trypanosomatida</taxon>
        <taxon>Trypanosomatidae</taxon>
        <taxon>Leishmaniinae</taxon>
        <taxon>Leishmania</taxon>
    </lineage>
</organism>
<dbReference type="VEuPathDB" id="TriTrypDB:LdBPK_302130.1"/>
<dbReference type="AlphaFoldDB" id="E9BLV6"/>
<dbReference type="EMBL" id="FR799617">
    <property type="protein sequence ID" value="CBZ36234.1"/>
    <property type="molecule type" value="Genomic_DNA"/>
</dbReference>
<dbReference type="Proteomes" id="UP000008980">
    <property type="component" value="Chromosome 30"/>
</dbReference>
<name>E9BLV6_LEIDO</name>
<proteinExistence type="predicted"/>
<dbReference type="GeneID" id="13385633"/>
<evidence type="ECO:0000313" key="1">
    <source>
        <dbReference type="EMBL" id="CBZ36234.1"/>
    </source>
</evidence>